<accession>A0A8H7R3E1</accession>
<dbReference type="AlphaFoldDB" id="A0A8H7R3E1"/>
<keyword evidence="3" id="KW-0597">Phosphoprotein</keyword>
<comment type="similarity">
    <text evidence="1">Belongs to the protein kinase superfamily. AGC Ser/Thr protein kinase family.</text>
</comment>
<dbReference type="PANTHER" id="PTHR24351">
    <property type="entry name" value="RIBOSOMAL PROTEIN S6 KINASE"/>
    <property type="match status" value="1"/>
</dbReference>
<dbReference type="InterPro" id="IPR017892">
    <property type="entry name" value="Pkinase_C"/>
</dbReference>
<sequence>MPASTTSILHNKTWNLHQKLSSIRIAVIETNLKASGHACTVFHIMLEDDLNHFSLVRFIQDFKELDSLLFQHFPKHRIALPKLIEDNSKKSLLNTFKKKKKSNSQLLEIYLSKCLSTVIGRSSLFRDFLSAQRDEDHVISKVQVRQLVAQHEVSQNNVVIEPMASLKRKRSMCQQQQQQQQQQELPPSPPSSISITQFPDYYDRRDSGLTESIDDEMMCSLILPPEPTNTVVEMQQDFYFDKNEPTTNNNNDTINNYQLIKVLGKGATGKVILVRDQTSHRLFALKAITKSWSITKREVEHIRMERDILASLSAIHHPFLIRLNSAFQDRQNLYLVLDYHAGADLATLLQRYIRFPAEQCRLYAAEIVMGLQELHRHCILYRDLKPENVLLAADGHIILTDFGLSKMFQDSENKYDHRTTTFCGTPEYLAPEIILQDEEYSYAADFWSLGTMLYEMMIGVTPFAADTPEEMYDRTLYDDLLFPSKFDPEAMDLIAGLLERDPLNRLGAGFGGVFELRTHAYFANHLNWKDVHAKLIQPSYIPLRTSETDLSNFDPDFLGMSTHIKEENDEAIILRQRWLPESCPQGLQEHAFRGYSYIAEDERDIPYESELSFFSSEYMLYDEDDDDDMVFEPSLIEAANTTRVSSDYNHDNGNNSKTLKSSRSMIMNPCSFNYNQNIRNSLVINSSVKDEDISSWRS</sequence>
<dbReference type="Gene3D" id="3.30.200.20">
    <property type="entry name" value="Phosphorylase Kinase, domain 1"/>
    <property type="match status" value="1"/>
</dbReference>
<feature type="domain" description="AGC-kinase C-terminal" evidence="11">
    <location>
        <begin position="524"/>
        <end position="607"/>
    </location>
</feature>
<evidence type="ECO:0000256" key="7">
    <source>
        <dbReference type="ARBA" id="ARBA00022840"/>
    </source>
</evidence>
<organism evidence="12 13">
    <name type="scientific">Mucor plumbeus</name>
    <dbReference type="NCBI Taxonomy" id="97098"/>
    <lineage>
        <taxon>Eukaryota</taxon>
        <taxon>Fungi</taxon>
        <taxon>Fungi incertae sedis</taxon>
        <taxon>Mucoromycota</taxon>
        <taxon>Mucoromycotina</taxon>
        <taxon>Mucoromycetes</taxon>
        <taxon>Mucorales</taxon>
        <taxon>Mucorineae</taxon>
        <taxon>Mucoraceae</taxon>
        <taxon>Mucor</taxon>
    </lineage>
</organism>
<comment type="caution">
    <text evidence="12">The sequence shown here is derived from an EMBL/GenBank/DDBJ whole genome shotgun (WGS) entry which is preliminary data.</text>
</comment>
<evidence type="ECO:0000256" key="1">
    <source>
        <dbReference type="ARBA" id="ARBA00009903"/>
    </source>
</evidence>
<proteinExistence type="inferred from homology"/>
<name>A0A8H7R3E1_9FUNG</name>
<evidence type="ECO:0000256" key="9">
    <source>
        <dbReference type="SAM" id="MobiDB-lite"/>
    </source>
</evidence>
<dbReference type="SUPFAM" id="SSF56112">
    <property type="entry name" value="Protein kinase-like (PK-like)"/>
    <property type="match status" value="1"/>
</dbReference>
<evidence type="ECO:0000256" key="3">
    <source>
        <dbReference type="ARBA" id="ARBA00022553"/>
    </source>
</evidence>
<dbReference type="PROSITE" id="PS00108">
    <property type="entry name" value="PROTEIN_KINASE_ST"/>
    <property type="match status" value="1"/>
</dbReference>
<evidence type="ECO:0000256" key="6">
    <source>
        <dbReference type="ARBA" id="ARBA00022777"/>
    </source>
</evidence>
<dbReference type="FunFam" id="1.10.510.10:FF:000008">
    <property type="entry name" value="Non-specific serine/threonine protein kinase"/>
    <property type="match status" value="1"/>
</dbReference>
<evidence type="ECO:0000256" key="8">
    <source>
        <dbReference type="PROSITE-ProRule" id="PRU10141"/>
    </source>
</evidence>
<dbReference type="Pfam" id="PF00069">
    <property type="entry name" value="Pkinase"/>
    <property type="match status" value="1"/>
</dbReference>
<keyword evidence="13" id="KW-1185">Reference proteome</keyword>
<dbReference type="GO" id="GO:0004674">
    <property type="term" value="F:protein serine/threonine kinase activity"/>
    <property type="evidence" value="ECO:0007669"/>
    <property type="project" value="UniProtKB-KW"/>
</dbReference>
<evidence type="ECO:0000256" key="5">
    <source>
        <dbReference type="ARBA" id="ARBA00022741"/>
    </source>
</evidence>
<evidence type="ECO:0000259" key="11">
    <source>
        <dbReference type="PROSITE" id="PS51285"/>
    </source>
</evidence>
<dbReference type="PROSITE" id="PS51285">
    <property type="entry name" value="AGC_KINASE_CTER"/>
    <property type="match status" value="1"/>
</dbReference>
<dbReference type="GO" id="GO:0035091">
    <property type="term" value="F:phosphatidylinositol binding"/>
    <property type="evidence" value="ECO:0007669"/>
    <property type="project" value="InterPro"/>
</dbReference>
<dbReference type="SUPFAM" id="SSF64268">
    <property type="entry name" value="PX domain"/>
    <property type="match status" value="1"/>
</dbReference>
<dbReference type="PROSITE" id="PS50011">
    <property type="entry name" value="PROTEIN_KINASE_DOM"/>
    <property type="match status" value="1"/>
</dbReference>
<dbReference type="OrthoDB" id="63267at2759"/>
<dbReference type="InterPro" id="IPR008271">
    <property type="entry name" value="Ser/Thr_kinase_AS"/>
</dbReference>
<dbReference type="Gene3D" id="3.30.1520.10">
    <property type="entry name" value="Phox-like domain"/>
    <property type="match status" value="1"/>
</dbReference>
<keyword evidence="2" id="KW-0723">Serine/threonine-protein kinase</keyword>
<dbReference type="GO" id="GO:0005524">
    <property type="term" value="F:ATP binding"/>
    <property type="evidence" value="ECO:0007669"/>
    <property type="project" value="UniProtKB-UniRule"/>
</dbReference>
<feature type="binding site" evidence="8">
    <location>
        <position position="286"/>
    </location>
    <ligand>
        <name>ATP</name>
        <dbReference type="ChEBI" id="CHEBI:30616"/>
    </ligand>
</feature>
<dbReference type="InterPro" id="IPR000719">
    <property type="entry name" value="Prot_kinase_dom"/>
</dbReference>
<dbReference type="EMBL" id="JAEPRC010000257">
    <property type="protein sequence ID" value="KAG2202456.1"/>
    <property type="molecule type" value="Genomic_DNA"/>
</dbReference>
<keyword evidence="5 8" id="KW-0547">Nucleotide-binding</keyword>
<dbReference type="SMART" id="SM00133">
    <property type="entry name" value="S_TK_X"/>
    <property type="match status" value="1"/>
</dbReference>
<keyword evidence="6" id="KW-0418">Kinase</keyword>
<dbReference type="InterPro" id="IPR011009">
    <property type="entry name" value="Kinase-like_dom_sf"/>
</dbReference>
<dbReference type="Gene3D" id="1.10.510.10">
    <property type="entry name" value="Transferase(Phosphotransferase) domain 1"/>
    <property type="match status" value="1"/>
</dbReference>
<keyword evidence="4" id="KW-0808">Transferase</keyword>
<feature type="region of interest" description="Disordered" evidence="9">
    <location>
        <begin position="169"/>
        <end position="198"/>
    </location>
</feature>
<dbReference type="CDD" id="cd05123">
    <property type="entry name" value="STKc_AGC"/>
    <property type="match status" value="1"/>
</dbReference>
<feature type="domain" description="Protein kinase" evidence="10">
    <location>
        <begin position="257"/>
        <end position="522"/>
    </location>
</feature>
<evidence type="ECO:0000259" key="10">
    <source>
        <dbReference type="PROSITE" id="PS50011"/>
    </source>
</evidence>
<dbReference type="InterPro" id="IPR017441">
    <property type="entry name" value="Protein_kinase_ATP_BS"/>
</dbReference>
<dbReference type="PROSITE" id="PS00107">
    <property type="entry name" value="PROTEIN_KINASE_ATP"/>
    <property type="match status" value="1"/>
</dbReference>
<keyword evidence="7 8" id="KW-0067">ATP-binding</keyword>
<protein>
    <submittedName>
        <fullName evidence="12">Uncharacterized protein</fullName>
    </submittedName>
</protein>
<evidence type="ECO:0000256" key="2">
    <source>
        <dbReference type="ARBA" id="ARBA00022527"/>
    </source>
</evidence>
<evidence type="ECO:0000256" key="4">
    <source>
        <dbReference type="ARBA" id="ARBA00022679"/>
    </source>
</evidence>
<dbReference type="SMART" id="SM00220">
    <property type="entry name" value="S_TKc"/>
    <property type="match status" value="1"/>
</dbReference>
<gene>
    <name evidence="12" type="ORF">INT46_002251</name>
</gene>
<dbReference type="Pfam" id="PF00433">
    <property type="entry name" value="Pkinase_C"/>
    <property type="match status" value="1"/>
</dbReference>
<dbReference type="InterPro" id="IPR045270">
    <property type="entry name" value="STKc_AGC"/>
</dbReference>
<evidence type="ECO:0000313" key="12">
    <source>
        <dbReference type="EMBL" id="KAG2202456.1"/>
    </source>
</evidence>
<dbReference type="Proteomes" id="UP000650833">
    <property type="component" value="Unassembled WGS sequence"/>
</dbReference>
<dbReference type="InterPro" id="IPR000961">
    <property type="entry name" value="AGC-kinase_C"/>
</dbReference>
<feature type="compositionally biased region" description="Low complexity" evidence="9">
    <location>
        <begin position="174"/>
        <end position="183"/>
    </location>
</feature>
<reference evidence="12" key="1">
    <citation type="submission" date="2020-12" db="EMBL/GenBank/DDBJ databases">
        <title>Metabolic potential, ecology and presence of endohyphal bacteria is reflected in genomic diversity of Mucoromycotina.</title>
        <authorList>
            <person name="Muszewska A."/>
            <person name="Okrasinska A."/>
            <person name="Steczkiewicz K."/>
            <person name="Drgas O."/>
            <person name="Orlowska M."/>
            <person name="Perlinska-Lenart U."/>
            <person name="Aleksandrzak-Piekarczyk T."/>
            <person name="Szatraj K."/>
            <person name="Zielenkiewicz U."/>
            <person name="Pilsyk S."/>
            <person name="Malc E."/>
            <person name="Mieczkowski P."/>
            <person name="Kruszewska J.S."/>
            <person name="Biernat P."/>
            <person name="Pawlowska J."/>
        </authorList>
    </citation>
    <scope>NUCLEOTIDE SEQUENCE</scope>
    <source>
        <strain evidence="12">CBS 226.32</strain>
    </source>
</reference>
<evidence type="ECO:0000313" key="13">
    <source>
        <dbReference type="Proteomes" id="UP000650833"/>
    </source>
</evidence>
<dbReference type="InterPro" id="IPR036871">
    <property type="entry name" value="PX_dom_sf"/>
</dbReference>